<dbReference type="InParanoid" id="A7RT88"/>
<keyword evidence="4" id="KW-1185">Reference proteome</keyword>
<dbReference type="InterPro" id="IPR052030">
    <property type="entry name" value="Peptidase_M20/M20A_hydrolases"/>
</dbReference>
<dbReference type="AlphaFoldDB" id="A7RT88"/>
<dbReference type="OMA" id="RVENCMK"/>
<dbReference type="InterPro" id="IPR036264">
    <property type="entry name" value="Bact_exopeptidase_dim_dom"/>
</dbReference>
<dbReference type="eggNOG" id="ENOG502QQPD">
    <property type="taxonomic scope" value="Eukaryota"/>
</dbReference>
<accession>A7RT88</accession>
<comment type="similarity">
    <text evidence="1">Belongs to the peptidase M20A family.</text>
</comment>
<dbReference type="SUPFAM" id="SSF53187">
    <property type="entry name" value="Zn-dependent exopeptidases"/>
    <property type="match status" value="1"/>
</dbReference>
<dbReference type="KEGG" id="nve:5517401"/>
<dbReference type="InterPro" id="IPR011650">
    <property type="entry name" value="Peptidase_M20_dimer"/>
</dbReference>
<evidence type="ECO:0000313" key="4">
    <source>
        <dbReference type="Proteomes" id="UP000001593"/>
    </source>
</evidence>
<reference evidence="3 4" key="1">
    <citation type="journal article" date="2007" name="Science">
        <title>Sea anemone genome reveals ancestral eumetazoan gene repertoire and genomic organization.</title>
        <authorList>
            <person name="Putnam N.H."/>
            <person name="Srivastava M."/>
            <person name="Hellsten U."/>
            <person name="Dirks B."/>
            <person name="Chapman J."/>
            <person name="Salamov A."/>
            <person name="Terry A."/>
            <person name="Shapiro H."/>
            <person name="Lindquist E."/>
            <person name="Kapitonov V.V."/>
            <person name="Jurka J."/>
            <person name="Genikhovich G."/>
            <person name="Grigoriev I.V."/>
            <person name="Lucas S.M."/>
            <person name="Steele R.E."/>
            <person name="Finnerty J.R."/>
            <person name="Technau U."/>
            <person name="Martindale M.Q."/>
            <person name="Rokhsar D.S."/>
        </authorList>
    </citation>
    <scope>NUCLEOTIDE SEQUENCE [LARGE SCALE GENOMIC DNA]</scope>
    <source>
        <strain evidence="4">CH2 X CH6</strain>
    </source>
</reference>
<dbReference type="HOGENOM" id="CLU_031812_1_1_1"/>
<proteinExistence type="inferred from homology"/>
<dbReference type="FunFam" id="3.30.70.360:FF:000004">
    <property type="entry name" value="Peptidase M20 domain-containing protein 2"/>
    <property type="match status" value="1"/>
</dbReference>
<dbReference type="NCBIfam" id="TIGR01891">
    <property type="entry name" value="amidohydrolases"/>
    <property type="match status" value="1"/>
</dbReference>
<dbReference type="OrthoDB" id="6119954at2759"/>
<dbReference type="Gene3D" id="3.40.630.10">
    <property type="entry name" value="Zn peptidases"/>
    <property type="match status" value="1"/>
</dbReference>
<dbReference type="Pfam" id="PF07687">
    <property type="entry name" value="M20_dimer"/>
    <property type="match status" value="1"/>
</dbReference>
<dbReference type="SUPFAM" id="SSF55031">
    <property type="entry name" value="Bacterial exopeptidase dimerisation domain"/>
    <property type="match status" value="1"/>
</dbReference>
<dbReference type="STRING" id="45351.A7RT88"/>
<dbReference type="Proteomes" id="UP000001593">
    <property type="component" value="Unassembled WGS sequence"/>
</dbReference>
<dbReference type="PANTHER" id="PTHR30575:SF0">
    <property type="entry name" value="XAA-ARG DIPEPTIDASE"/>
    <property type="match status" value="1"/>
</dbReference>
<dbReference type="PANTHER" id="PTHR30575">
    <property type="entry name" value="PEPTIDASE M20"/>
    <property type="match status" value="1"/>
</dbReference>
<evidence type="ECO:0000313" key="3">
    <source>
        <dbReference type="EMBL" id="EDO45341.1"/>
    </source>
</evidence>
<dbReference type="Pfam" id="PF01546">
    <property type="entry name" value="Peptidase_M20"/>
    <property type="match status" value="1"/>
</dbReference>
<dbReference type="CDD" id="cd05672">
    <property type="entry name" value="M20_ACY1L2-like"/>
    <property type="match status" value="1"/>
</dbReference>
<name>A7RT88_NEMVE</name>
<dbReference type="PhylomeDB" id="A7RT88"/>
<dbReference type="PIRSF" id="PIRSF037226">
    <property type="entry name" value="Amidohydrolase_ACY1L2_prd"/>
    <property type="match status" value="1"/>
</dbReference>
<protein>
    <recommendedName>
        <fullName evidence="1">Peptidase M20 domain-containing protein 2</fullName>
    </recommendedName>
</protein>
<evidence type="ECO:0000259" key="2">
    <source>
        <dbReference type="Pfam" id="PF07687"/>
    </source>
</evidence>
<dbReference type="EMBL" id="DS469536">
    <property type="protein sequence ID" value="EDO45341.1"/>
    <property type="molecule type" value="Genomic_DNA"/>
</dbReference>
<dbReference type="InterPro" id="IPR002933">
    <property type="entry name" value="Peptidase_M20"/>
</dbReference>
<feature type="domain" description="Peptidase M20 dimerisation" evidence="2">
    <location>
        <begin position="178"/>
        <end position="270"/>
    </location>
</feature>
<dbReference type="InterPro" id="IPR017144">
    <property type="entry name" value="Xaa-Arg_dipeptidase"/>
</dbReference>
<dbReference type="GO" id="GO:0016805">
    <property type="term" value="F:dipeptidase activity"/>
    <property type="evidence" value="ECO:0000318"/>
    <property type="project" value="GO_Central"/>
</dbReference>
<evidence type="ECO:0000256" key="1">
    <source>
        <dbReference type="PIRNR" id="PIRNR037226"/>
    </source>
</evidence>
<organism evidence="3 4">
    <name type="scientific">Nematostella vectensis</name>
    <name type="common">Starlet sea anemone</name>
    <dbReference type="NCBI Taxonomy" id="45351"/>
    <lineage>
        <taxon>Eukaryota</taxon>
        <taxon>Metazoa</taxon>
        <taxon>Cnidaria</taxon>
        <taxon>Anthozoa</taxon>
        <taxon>Hexacorallia</taxon>
        <taxon>Actiniaria</taxon>
        <taxon>Edwardsiidae</taxon>
        <taxon>Nematostella</taxon>
    </lineage>
</organism>
<gene>
    <name evidence="3" type="ORF">NEMVEDRAFT_v1g92596</name>
</gene>
<sequence length="399" mass="43223">MAGVDQNTVLKLKQVACEAIDKNASELHELNKHIWKHPEVAYKERNAHEILTSYLAIKGFDVTRQWTMDTAFGARYGIPKGPCVGIFCEYDALPLVGHACGHNLIAEAGVAASIGIKAAMDSVEEPLGNLLVAGTPAEESGGGKIQMLDSGCFSEVDFAMMVHPCPFDVLQHSFLSCATLEVIYKGHAAHAAAFPSEGVNALDAAIMAYNNISTLRQQMKPAWRVHGIIVEGGVKPNIIPDRTKLEYSVRTEDDKDMETLKHKVMACFEGAAQATGCSLETSWKEEYKTVKHNPKLVQLYQGNAESLGVKFLTKEEAATLGSGSTDMGNVSQVLPAIHPMYGIETKEVNHSHGFTAAAGTDVAHQKTLIAAKAMAMTTIDVICCPDTFAEMKRQFARKS</sequence>
<dbReference type="Gene3D" id="3.30.70.360">
    <property type="match status" value="1"/>
</dbReference>
<dbReference type="InterPro" id="IPR017439">
    <property type="entry name" value="Amidohydrolase"/>
</dbReference>